<proteinExistence type="inferred from homology"/>
<dbReference type="PANTHER" id="PTHR44942">
    <property type="entry name" value="METHYLTRANSF_11 DOMAIN-CONTAINING PROTEIN"/>
    <property type="match status" value="1"/>
</dbReference>
<dbReference type="InterPro" id="IPR051052">
    <property type="entry name" value="Diverse_substrate_MTase"/>
</dbReference>
<evidence type="ECO:0000256" key="2">
    <source>
        <dbReference type="ARBA" id="ARBA00022603"/>
    </source>
</evidence>
<dbReference type="SUPFAM" id="SSF53335">
    <property type="entry name" value="S-adenosyl-L-methionine-dependent methyltransferases"/>
    <property type="match status" value="1"/>
</dbReference>
<feature type="coiled-coil region" evidence="4">
    <location>
        <begin position="356"/>
        <end position="400"/>
    </location>
</feature>
<keyword evidence="4" id="KW-0175">Coiled coil</keyword>
<keyword evidence="3" id="KW-0808">Transferase</keyword>
<gene>
    <name evidence="6" type="ORF">PQ456_19560</name>
</gene>
<evidence type="ECO:0000256" key="4">
    <source>
        <dbReference type="SAM" id="Coils"/>
    </source>
</evidence>
<dbReference type="KEGG" id="pka:PQ456_19560"/>
<dbReference type="RefSeq" id="WP_273613701.1">
    <property type="nucleotide sequence ID" value="NZ_CP117416.1"/>
</dbReference>
<evidence type="ECO:0000259" key="5">
    <source>
        <dbReference type="Pfam" id="PF08241"/>
    </source>
</evidence>
<sequence length="434" mass="50240">MDFTGERYVPNKVFGEIEVEHKQRYHAILDLVKNKKVLDAACGEGYGTNLISQHAQFVWGIDISEDSIEWATTAYHSTNIEFKVSDIQILPIPDQSVDVVVSFETIEHVDEKAQEKFLNEIRRVLKPDGILIMSTPDKRLYSDIVGFTNTFHIKEFYESEFELFLQSKFKHTYMFRQGFRTFSYLGACHVEENQSEYYRMDDLYPTENNGKYLISLCSDKAITNVETLNSIMPLVKPKIISKLLLDTGNGFDYNDAITAELLVEGREFSTSFKDLDKINNIKRLKWIPLEGHIININILDYPKNIQMISLNSFGHKESYTEFQVLRPEFLINITEGTLENLSLKGHIEILNAEHVFQKLDTRIEGLQSEIEDLQSTLKDYEQLKERLQSIEKERDNVLSINQSISNENNLLLNSTSWKITKPLRTIGRVLKKSN</sequence>
<name>A0AAX3M1S0_9BACL</name>
<dbReference type="Proteomes" id="UP001220509">
    <property type="component" value="Chromosome"/>
</dbReference>
<dbReference type="Gene3D" id="3.40.50.150">
    <property type="entry name" value="Vaccinia Virus protein VP39"/>
    <property type="match status" value="1"/>
</dbReference>
<evidence type="ECO:0000256" key="1">
    <source>
        <dbReference type="ARBA" id="ARBA00008361"/>
    </source>
</evidence>
<dbReference type="PANTHER" id="PTHR44942:SF4">
    <property type="entry name" value="METHYLTRANSFERASE TYPE 11 DOMAIN-CONTAINING PROTEIN"/>
    <property type="match status" value="1"/>
</dbReference>
<accession>A0AAX3M1S0</accession>
<keyword evidence="2 6" id="KW-0489">Methyltransferase</keyword>
<feature type="domain" description="Methyltransferase type 11" evidence="5">
    <location>
        <begin position="38"/>
        <end position="133"/>
    </location>
</feature>
<evidence type="ECO:0000313" key="6">
    <source>
        <dbReference type="EMBL" id="WCT55318.1"/>
    </source>
</evidence>
<dbReference type="CDD" id="cd02440">
    <property type="entry name" value="AdoMet_MTases"/>
    <property type="match status" value="1"/>
</dbReference>
<keyword evidence="7" id="KW-1185">Reference proteome</keyword>
<dbReference type="GO" id="GO:0008757">
    <property type="term" value="F:S-adenosylmethionine-dependent methyltransferase activity"/>
    <property type="evidence" value="ECO:0007669"/>
    <property type="project" value="InterPro"/>
</dbReference>
<comment type="similarity">
    <text evidence="1">Belongs to the methyltransferase superfamily.</text>
</comment>
<dbReference type="InterPro" id="IPR013216">
    <property type="entry name" value="Methyltransf_11"/>
</dbReference>
<dbReference type="AlphaFoldDB" id="A0AAX3M1S0"/>
<evidence type="ECO:0000313" key="7">
    <source>
        <dbReference type="Proteomes" id="UP001220509"/>
    </source>
</evidence>
<dbReference type="InterPro" id="IPR029063">
    <property type="entry name" value="SAM-dependent_MTases_sf"/>
</dbReference>
<evidence type="ECO:0000256" key="3">
    <source>
        <dbReference type="ARBA" id="ARBA00022679"/>
    </source>
</evidence>
<dbReference type="Pfam" id="PF08241">
    <property type="entry name" value="Methyltransf_11"/>
    <property type="match status" value="1"/>
</dbReference>
<dbReference type="EMBL" id="CP117416">
    <property type="protein sequence ID" value="WCT55318.1"/>
    <property type="molecule type" value="Genomic_DNA"/>
</dbReference>
<reference evidence="6 7" key="1">
    <citation type="submission" date="2023-02" db="EMBL/GenBank/DDBJ databases">
        <title>Genome sequence of Paenibacillus kyungheensis KACC 18744.</title>
        <authorList>
            <person name="Kim S."/>
            <person name="Heo J."/>
            <person name="Kwon S.-W."/>
        </authorList>
    </citation>
    <scope>NUCLEOTIDE SEQUENCE [LARGE SCALE GENOMIC DNA]</scope>
    <source>
        <strain evidence="6 7">KACC 18744</strain>
    </source>
</reference>
<dbReference type="GO" id="GO:0032259">
    <property type="term" value="P:methylation"/>
    <property type="evidence" value="ECO:0007669"/>
    <property type="project" value="UniProtKB-KW"/>
</dbReference>
<organism evidence="6 7">
    <name type="scientific">Paenibacillus kyungheensis</name>
    <dbReference type="NCBI Taxonomy" id="1452732"/>
    <lineage>
        <taxon>Bacteria</taxon>
        <taxon>Bacillati</taxon>
        <taxon>Bacillota</taxon>
        <taxon>Bacilli</taxon>
        <taxon>Bacillales</taxon>
        <taxon>Paenibacillaceae</taxon>
        <taxon>Paenibacillus</taxon>
    </lineage>
</organism>
<protein>
    <submittedName>
        <fullName evidence="6">Methyltransferase domain-containing protein</fullName>
    </submittedName>
</protein>